<evidence type="ECO:0000313" key="1">
    <source>
        <dbReference type="EMBL" id="KKI99310.1"/>
    </source>
</evidence>
<gene>
    <name evidence="1" type="ORF">PROH_16500</name>
</gene>
<dbReference type="EMBL" id="AJTX02000006">
    <property type="protein sequence ID" value="KKI99310.1"/>
    <property type="molecule type" value="Genomic_DNA"/>
</dbReference>
<evidence type="ECO:0000313" key="2">
    <source>
        <dbReference type="Proteomes" id="UP000034681"/>
    </source>
</evidence>
<reference evidence="1" key="1">
    <citation type="submission" date="2012-04" db="EMBL/GenBank/DDBJ databases">
        <authorList>
            <person name="Borisov I.G."/>
            <person name="Ivanikova N.V."/>
            <person name="Pinevich A.V."/>
        </authorList>
    </citation>
    <scope>NUCLEOTIDE SEQUENCE</scope>
    <source>
        <strain evidence="1">CALU 1027</strain>
    </source>
</reference>
<dbReference type="Proteomes" id="UP000034681">
    <property type="component" value="Unassembled WGS sequence"/>
</dbReference>
<protein>
    <submittedName>
        <fullName evidence="1">Uncharacterized protein</fullName>
    </submittedName>
</protein>
<keyword evidence="2" id="KW-1185">Reference proteome</keyword>
<comment type="caution">
    <text evidence="1">The sequence shown here is derived from an EMBL/GenBank/DDBJ whole genome shotgun (WGS) entry which is preliminary data.</text>
</comment>
<accession>A0A0M2PS17</accession>
<dbReference type="STRING" id="317619.GCA_000332315_02483"/>
<proteinExistence type="predicted"/>
<organism evidence="1 2">
    <name type="scientific">Prochlorothrix hollandica PCC 9006 = CALU 1027</name>
    <dbReference type="NCBI Taxonomy" id="317619"/>
    <lineage>
        <taxon>Bacteria</taxon>
        <taxon>Bacillati</taxon>
        <taxon>Cyanobacteriota</taxon>
        <taxon>Cyanophyceae</taxon>
        <taxon>Prochlorotrichales</taxon>
        <taxon>Prochlorotrichaceae</taxon>
        <taxon>Prochlorothrix</taxon>
    </lineage>
</organism>
<sequence>MASPPATINRGPLLSVKQGVKLAEASGIGVQFLEELVMVCRQAFGDQPEGTKPKQFFLDLSKLTLSVYRLGHKERLCKVVTFDTLA</sequence>
<dbReference type="AlphaFoldDB" id="A0A0M2PS17"/>
<name>A0A0M2PS17_PROHO</name>